<accession>Q07M23</accession>
<dbReference type="InterPro" id="IPR030995">
    <property type="entry name" value="SoxZ"/>
</dbReference>
<evidence type="ECO:0000259" key="1">
    <source>
        <dbReference type="Pfam" id="PF08770"/>
    </source>
</evidence>
<dbReference type="InterPro" id="IPR014880">
    <property type="entry name" value="SoxZ_dom"/>
</dbReference>
<dbReference type="EMBL" id="CP000463">
    <property type="protein sequence ID" value="ABJ07011.1"/>
    <property type="molecule type" value="Genomic_DNA"/>
</dbReference>
<dbReference type="Gene3D" id="2.60.40.10">
    <property type="entry name" value="Immunoglobulins"/>
    <property type="match status" value="1"/>
</dbReference>
<evidence type="ECO:0000313" key="2">
    <source>
        <dbReference type="EMBL" id="ABJ07011.1"/>
    </source>
</evidence>
<protein>
    <submittedName>
        <fullName evidence="2">Sulfur compound chelating protein SoxZ</fullName>
    </submittedName>
</protein>
<dbReference type="OrthoDB" id="9795530at2"/>
<proteinExistence type="predicted"/>
<reference evidence="2" key="1">
    <citation type="submission" date="2006-09" db="EMBL/GenBank/DDBJ databases">
        <title>Complete sequence of Rhodopseudomonas palustris BisA53.</title>
        <authorList>
            <consortium name="US DOE Joint Genome Institute"/>
            <person name="Copeland A."/>
            <person name="Lucas S."/>
            <person name="Lapidus A."/>
            <person name="Barry K."/>
            <person name="Detter J.C."/>
            <person name="Glavina del Rio T."/>
            <person name="Hammon N."/>
            <person name="Israni S."/>
            <person name="Dalin E."/>
            <person name="Tice H."/>
            <person name="Pitluck S."/>
            <person name="Chain P."/>
            <person name="Malfatti S."/>
            <person name="Shin M."/>
            <person name="Vergez L."/>
            <person name="Schmutz J."/>
            <person name="Larimer F."/>
            <person name="Land M."/>
            <person name="Hauser L."/>
            <person name="Pelletier D.A."/>
            <person name="Kyrpides N."/>
            <person name="Kim E."/>
            <person name="Harwood C.S."/>
            <person name="Oda Y."/>
            <person name="Richardson P."/>
        </authorList>
    </citation>
    <scope>NUCLEOTIDE SEQUENCE [LARGE SCALE GENOMIC DNA]</scope>
    <source>
        <strain evidence="2">BisA53</strain>
    </source>
</reference>
<dbReference type="InterPro" id="IPR013783">
    <property type="entry name" value="Ig-like_fold"/>
</dbReference>
<feature type="domain" description="Sulphur oxidation protein SoxZ" evidence="1">
    <location>
        <begin position="10"/>
        <end position="100"/>
    </location>
</feature>
<sequence length="110" mass="12268">MATAPTPRVRVPAQAKPGELIEIKTLISHEMESGQRKGADGKVVPRKIIHTFVAEFNGKMVFEAEWNPAISANPYQSFYYKATETGEFTFTWKDDDGSNYISKNKLTVAA</sequence>
<name>Q07M23_RHOP5</name>
<dbReference type="NCBIfam" id="TIGR04490">
    <property type="entry name" value="SoxZ_true"/>
    <property type="match status" value="1"/>
</dbReference>
<dbReference type="HOGENOM" id="CLU_172621_0_1_5"/>
<organism evidence="2">
    <name type="scientific">Rhodopseudomonas palustris (strain BisA53)</name>
    <dbReference type="NCBI Taxonomy" id="316055"/>
    <lineage>
        <taxon>Bacteria</taxon>
        <taxon>Pseudomonadati</taxon>
        <taxon>Pseudomonadota</taxon>
        <taxon>Alphaproteobacteria</taxon>
        <taxon>Hyphomicrobiales</taxon>
        <taxon>Nitrobacteraceae</taxon>
        <taxon>Rhodopseudomonas</taxon>
    </lineage>
</organism>
<dbReference type="InterPro" id="IPR014756">
    <property type="entry name" value="Ig_E-set"/>
</dbReference>
<dbReference type="eggNOG" id="COG5501">
    <property type="taxonomic scope" value="Bacteria"/>
</dbReference>
<dbReference type="AlphaFoldDB" id="Q07M23"/>
<dbReference type="STRING" id="316055.RPE_3074"/>
<gene>
    <name evidence="2" type="ordered locus">RPE_3074</name>
</gene>
<dbReference type="KEGG" id="rpe:RPE_3074"/>
<dbReference type="SUPFAM" id="SSF81296">
    <property type="entry name" value="E set domains"/>
    <property type="match status" value="1"/>
</dbReference>
<dbReference type="Pfam" id="PF08770">
    <property type="entry name" value="SoxZ"/>
    <property type="match status" value="1"/>
</dbReference>